<dbReference type="PRINTS" id="PR00700">
    <property type="entry name" value="PRTYPHPHTASE"/>
</dbReference>
<dbReference type="GeneID" id="20232922"/>
<sequence>DHTRVKMEKIAGDPHSDFINANYINGYSKKKAYIAAQGATAVTKNDFVRMIWGQKCDKVIMLTNLFEMGKHKCEKYWPEDKSEMFGDLYLTVEDESVRANYTIRTISISKIKLHVQSSKINFQDTSKHRFYQYHYTSWPDHDVPEVNDLLDFLYTVNKRPPHSDRPNIIHCSAGVGRTGTYIAVDICLQDCKKTGNVDVIKCIKELRDQRKGMVQTSVSFLSF</sequence>
<organism evidence="3 4">
    <name type="scientific">Lottia gigantea</name>
    <name type="common">Giant owl limpet</name>
    <dbReference type="NCBI Taxonomy" id="225164"/>
    <lineage>
        <taxon>Eukaryota</taxon>
        <taxon>Metazoa</taxon>
        <taxon>Spiralia</taxon>
        <taxon>Lophotrochozoa</taxon>
        <taxon>Mollusca</taxon>
        <taxon>Gastropoda</taxon>
        <taxon>Patellogastropoda</taxon>
        <taxon>Lottioidea</taxon>
        <taxon>Lottiidae</taxon>
        <taxon>Lottia</taxon>
    </lineage>
</organism>
<dbReference type="InterPro" id="IPR016130">
    <property type="entry name" value="Tyr_Pase_AS"/>
</dbReference>
<dbReference type="HOGENOM" id="CLU_001645_9_8_1"/>
<protein>
    <recommendedName>
        <fullName evidence="5">Protein-tyrosine-phosphatase</fullName>
    </recommendedName>
</protein>
<dbReference type="CDD" id="cd00047">
    <property type="entry name" value="PTPc"/>
    <property type="match status" value="1"/>
</dbReference>
<dbReference type="SUPFAM" id="SSF52799">
    <property type="entry name" value="(Phosphotyrosine protein) phosphatases II"/>
    <property type="match status" value="1"/>
</dbReference>
<dbReference type="KEGG" id="lgi:LOTGIDRAFT_129172"/>
<dbReference type="PROSITE" id="PS00383">
    <property type="entry name" value="TYR_PHOSPHATASE_1"/>
    <property type="match status" value="1"/>
</dbReference>
<evidence type="ECO:0008006" key="5">
    <source>
        <dbReference type="Google" id="ProtNLM"/>
    </source>
</evidence>
<dbReference type="SMART" id="SM00404">
    <property type="entry name" value="PTPc_motif"/>
    <property type="match status" value="1"/>
</dbReference>
<evidence type="ECO:0000259" key="1">
    <source>
        <dbReference type="PROSITE" id="PS50055"/>
    </source>
</evidence>
<dbReference type="InterPro" id="IPR000387">
    <property type="entry name" value="Tyr_Pase_dom"/>
</dbReference>
<dbReference type="PROSITE" id="PS50055">
    <property type="entry name" value="TYR_PHOSPHATASE_PTP"/>
    <property type="match status" value="1"/>
</dbReference>
<evidence type="ECO:0000313" key="4">
    <source>
        <dbReference type="Proteomes" id="UP000030746"/>
    </source>
</evidence>
<feature type="domain" description="Tyrosine-protein phosphatase" evidence="1">
    <location>
        <begin position="1"/>
        <end position="223"/>
    </location>
</feature>
<dbReference type="GO" id="GO:0004725">
    <property type="term" value="F:protein tyrosine phosphatase activity"/>
    <property type="evidence" value="ECO:0007669"/>
    <property type="project" value="InterPro"/>
</dbReference>
<evidence type="ECO:0000259" key="2">
    <source>
        <dbReference type="PROSITE" id="PS50056"/>
    </source>
</evidence>
<evidence type="ECO:0000313" key="3">
    <source>
        <dbReference type="EMBL" id="ESO86421.1"/>
    </source>
</evidence>
<dbReference type="InterPro" id="IPR000242">
    <property type="entry name" value="PTP_cat"/>
</dbReference>
<feature type="non-terminal residue" evidence="3">
    <location>
        <position position="1"/>
    </location>
</feature>
<gene>
    <name evidence="3" type="ORF">LOTGIDRAFT_129172</name>
</gene>
<name>V3ZZK4_LOTGI</name>
<dbReference type="InterPro" id="IPR003595">
    <property type="entry name" value="Tyr_Pase_cat"/>
</dbReference>
<dbReference type="STRING" id="225164.V3ZZK4"/>
<dbReference type="Proteomes" id="UP000030746">
    <property type="component" value="Unassembled WGS sequence"/>
</dbReference>
<dbReference type="InterPro" id="IPR029021">
    <property type="entry name" value="Prot-tyrosine_phosphatase-like"/>
</dbReference>
<proteinExistence type="predicted"/>
<dbReference type="AlphaFoldDB" id="V3ZZK4"/>
<feature type="domain" description="Tyrosine specific protein phosphatases" evidence="2">
    <location>
        <begin position="147"/>
        <end position="221"/>
    </location>
</feature>
<dbReference type="OMA" id="HEYINAC"/>
<dbReference type="PANTHER" id="PTHR19134">
    <property type="entry name" value="RECEPTOR-TYPE TYROSINE-PROTEIN PHOSPHATASE"/>
    <property type="match status" value="1"/>
</dbReference>
<dbReference type="Gene3D" id="3.90.190.10">
    <property type="entry name" value="Protein tyrosine phosphatase superfamily"/>
    <property type="match status" value="1"/>
</dbReference>
<dbReference type="RefSeq" id="XP_009062955.1">
    <property type="nucleotide sequence ID" value="XM_009064707.1"/>
</dbReference>
<accession>V3ZZK4</accession>
<dbReference type="PROSITE" id="PS50056">
    <property type="entry name" value="TYR_PHOSPHATASE_2"/>
    <property type="match status" value="1"/>
</dbReference>
<dbReference type="InterPro" id="IPR050348">
    <property type="entry name" value="Protein-Tyr_Phosphatase"/>
</dbReference>
<dbReference type="SMART" id="SM00194">
    <property type="entry name" value="PTPc"/>
    <property type="match status" value="1"/>
</dbReference>
<keyword evidence="4" id="KW-1185">Reference proteome</keyword>
<dbReference type="EMBL" id="KB203083">
    <property type="protein sequence ID" value="ESO86421.1"/>
    <property type="molecule type" value="Genomic_DNA"/>
</dbReference>
<dbReference type="PANTHER" id="PTHR19134:SF449">
    <property type="entry name" value="TYROSINE-PROTEIN PHOSPHATASE 1"/>
    <property type="match status" value="1"/>
</dbReference>
<dbReference type="CTD" id="20232922"/>
<dbReference type="Pfam" id="PF00102">
    <property type="entry name" value="Y_phosphatase"/>
    <property type="match status" value="1"/>
</dbReference>
<dbReference type="OrthoDB" id="10253954at2759"/>
<reference evidence="3 4" key="1">
    <citation type="journal article" date="2013" name="Nature">
        <title>Insights into bilaterian evolution from three spiralian genomes.</title>
        <authorList>
            <person name="Simakov O."/>
            <person name="Marletaz F."/>
            <person name="Cho S.J."/>
            <person name="Edsinger-Gonzales E."/>
            <person name="Havlak P."/>
            <person name="Hellsten U."/>
            <person name="Kuo D.H."/>
            <person name="Larsson T."/>
            <person name="Lv J."/>
            <person name="Arendt D."/>
            <person name="Savage R."/>
            <person name="Osoegawa K."/>
            <person name="de Jong P."/>
            <person name="Grimwood J."/>
            <person name="Chapman J.A."/>
            <person name="Shapiro H."/>
            <person name="Aerts A."/>
            <person name="Otillar R.P."/>
            <person name="Terry A.Y."/>
            <person name="Boore J.L."/>
            <person name="Grigoriev I.V."/>
            <person name="Lindberg D.R."/>
            <person name="Seaver E.C."/>
            <person name="Weisblat D.A."/>
            <person name="Putnam N.H."/>
            <person name="Rokhsar D.S."/>
        </authorList>
    </citation>
    <scope>NUCLEOTIDE SEQUENCE [LARGE SCALE GENOMIC DNA]</scope>
</reference>